<protein>
    <submittedName>
        <fullName evidence="2">Uncharacterized protein</fullName>
    </submittedName>
</protein>
<dbReference type="RefSeq" id="WP_339968362.1">
    <property type="nucleotide sequence ID" value="NZ_JBBHJY010000008.1"/>
</dbReference>
<evidence type="ECO:0000256" key="1">
    <source>
        <dbReference type="SAM" id="MobiDB-lite"/>
    </source>
</evidence>
<name>A0ABU8SCJ5_9SPHN</name>
<dbReference type="Proteomes" id="UP001379235">
    <property type="component" value="Unassembled WGS sequence"/>
</dbReference>
<sequence>MPDDPDDLSPVERRIYGLDRSPPPPHLDALGREMVERTKLTFKLFRRDFEAVGSVASAAFVAGEITRQDASDLFVDLGHAISLPLTERYLAQGACARLADWLRARPGFAELDWLAPRNRMAIEGLVAQGEAALAVQLLRQHLHKAMTAARARWRYVGAALKAIAAGKPVPTCAQDMAERMPAELDLMLLEIAECEPWVTAHGAPSDAQVLADMRDDIARARRRLPG</sequence>
<dbReference type="EMBL" id="JBBHJY010000008">
    <property type="protein sequence ID" value="MEJ6011286.1"/>
    <property type="molecule type" value="Genomic_DNA"/>
</dbReference>
<accession>A0ABU8SCJ5</accession>
<reference evidence="2 3" key="1">
    <citation type="submission" date="2024-03" db="EMBL/GenBank/DDBJ databases">
        <authorList>
            <person name="Jo J.-H."/>
        </authorList>
    </citation>
    <scope>NUCLEOTIDE SEQUENCE [LARGE SCALE GENOMIC DNA]</scope>
    <source>
        <strain evidence="2 3">AS3R-12</strain>
    </source>
</reference>
<feature type="region of interest" description="Disordered" evidence="1">
    <location>
        <begin position="1"/>
        <end position="24"/>
    </location>
</feature>
<organism evidence="2 3">
    <name type="scientific">Novosphingobium aquae</name>
    <dbReference type="NCBI Taxonomy" id="3133435"/>
    <lineage>
        <taxon>Bacteria</taxon>
        <taxon>Pseudomonadati</taxon>
        <taxon>Pseudomonadota</taxon>
        <taxon>Alphaproteobacteria</taxon>
        <taxon>Sphingomonadales</taxon>
        <taxon>Sphingomonadaceae</taxon>
        <taxon>Novosphingobium</taxon>
    </lineage>
</organism>
<evidence type="ECO:0000313" key="3">
    <source>
        <dbReference type="Proteomes" id="UP001379235"/>
    </source>
</evidence>
<proteinExistence type="predicted"/>
<comment type="caution">
    <text evidence="2">The sequence shown here is derived from an EMBL/GenBank/DDBJ whole genome shotgun (WGS) entry which is preliminary data.</text>
</comment>
<keyword evidence="3" id="KW-1185">Reference proteome</keyword>
<gene>
    <name evidence="2" type="ORF">WG900_15295</name>
</gene>
<evidence type="ECO:0000313" key="2">
    <source>
        <dbReference type="EMBL" id="MEJ6011286.1"/>
    </source>
</evidence>